<feature type="domain" description="GAF" evidence="3">
    <location>
        <begin position="448"/>
        <end position="604"/>
    </location>
</feature>
<protein>
    <recommendedName>
        <fullName evidence="3">GAF domain-containing protein</fullName>
    </recommendedName>
</protein>
<feature type="domain" description="GAF" evidence="3">
    <location>
        <begin position="279"/>
        <end position="427"/>
    </location>
</feature>
<evidence type="ECO:0000259" key="3">
    <source>
        <dbReference type="SMART" id="SM00065"/>
    </source>
</evidence>
<dbReference type="SMART" id="SM00065">
    <property type="entry name" value="GAF"/>
    <property type="match status" value="2"/>
</dbReference>
<feature type="region of interest" description="Disordered" evidence="1">
    <location>
        <begin position="669"/>
        <end position="697"/>
    </location>
</feature>
<name>A0A0H4T748_UNCZI</name>
<feature type="compositionally biased region" description="Polar residues" evidence="1">
    <location>
        <begin position="670"/>
        <end position="697"/>
    </location>
</feature>
<reference evidence="4" key="1">
    <citation type="journal article" date="2015" name="ISME J.">
        <title>Aquifer environment selects for microbial species cohorts in sediment and groundwater.</title>
        <authorList>
            <person name="Hug L.A."/>
            <person name="Thomas B.C."/>
            <person name="Brown C.T."/>
            <person name="Frischkorn K.R."/>
            <person name="Williams K.H."/>
            <person name="Tringe S.G."/>
            <person name="Banfield J.F."/>
        </authorList>
    </citation>
    <scope>NUCLEOTIDE SEQUENCE</scope>
</reference>
<keyword evidence="2" id="KW-0472">Membrane</keyword>
<feature type="transmembrane region" description="Helical" evidence="2">
    <location>
        <begin position="40"/>
        <end position="60"/>
    </location>
</feature>
<dbReference type="EMBL" id="KT007017">
    <property type="protein sequence ID" value="AKQ03591.1"/>
    <property type="molecule type" value="Genomic_DNA"/>
</dbReference>
<keyword evidence="2" id="KW-0812">Transmembrane</keyword>
<dbReference type="InterPro" id="IPR029016">
    <property type="entry name" value="GAF-like_dom_sf"/>
</dbReference>
<dbReference type="AlphaFoldDB" id="A0A0H4T748"/>
<dbReference type="Pfam" id="PF01590">
    <property type="entry name" value="GAF"/>
    <property type="match status" value="1"/>
</dbReference>
<feature type="transmembrane region" description="Helical" evidence="2">
    <location>
        <begin position="67"/>
        <end position="89"/>
    </location>
</feature>
<evidence type="ECO:0000313" key="4">
    <source>
        <dbReference type="EMBL" id="AKQ03591.1"/>
    </source>
</evidence>
<dbReference type="Gene3D" id="3.30.450.40">
    <property type="match status" value="2"/>
</dbReference>
<sequence length="697" mass="77965">MGIMILLIVQALVALWGINWIVHARKRCFPEYKASWRSQLLGLILIVSGTLGIAGLSYWGVTVVGTILFSTLYVCGLFLFLAGLSRWLVPVLESAQQGQAYLRKLSFLKKLSQKLDSSTDVYRISKKALEELCQSAPFEAGAVYYRSPLALEMHLTGSLKVEDYRLPITLNQSDWLKSYPASFSKLELAISLAGQNFMKFKRAIPVPLRKGSQRVGLAWLWPTSQQDGSAQIDSSLLDMWGTSLASALQSYRHQQLKSMRQKTIATMSRVADLLDNSDSLEQLFPKLASLLKEVVDYHILCLAVLDKSGKNMERYTVGTTGNLLWEKGVGWSTCGSVVAKVFQTKRMIIEDDLTKTDQEGIKGIPMFSGCRSRLALALSSGARVWGVVIFGHRDPKHFHPISGRSAKLVLHHLTYYLALRELQGGIAKRDKLLGLLEQLTSQLSREQSLETRLKNITEMVSTSLPVTSCRVSVLEENQNLLRTVTEFNLRNRTEKSSSSGSLSLAELPWHRLALLSRKPMLVNQNDPESMMPEAEIKAAFARPVNSALLVPLVSGESVIGLLSMAEERDWNRRPFSYPEVQAAELVADHLVNLILQSKRDFSRKKGLVSESIYPAAWISELRRQLSDPVCGILGASELILAKQTNLEPDFLRYVQIIHRMAQRIEDSVKQESYSFPNHQTHPTFQSEGSVTGNAQED</sequence>
<dbReference type="SUPFAM" id="SSF55781">
    <property type="entry name" value="GAF domain-like"/>
    <property type="match status" value="2"/>
</dbReference>
<dbReference type="InterPro" id="IPR003018">
    <property type="entry name" value="GAF"/>
</dbReference>
<proteinExistence type="predicted"/>
<accession>A0A0H4T748</accession>
<organism evidence="4">
    <name type="scientific">uncultured candidate division Zixibacteria bacterium Rifle_16ft_4_minimus_38126</name>
    <dbReference type="NCBI Taxonomy" id="1665171"/>
    <lineage>
        <taxon>Bacteria</taxon>
        <taxon>Pseudomonadati</taxon>
    </lineage>
</organism>
<evidence type="ECO:0000256" key="1">
    <source>
        <dbReference type="SAM" id="MobiDB-lite"/>
    </source>
</evidence>
<keyword evidence="2" id="KW-1133">Transmembrane helix</keyword>
<evidence type="ECO:0000256" key="2">
    <source>
        <dbReference type="SAM" id="Phobius"/>
    </source>
</evidence>